<name>A0A6A4T846_SCOMX</name>
<proteinExistence type="predicted"/>
<sequence length="116" mass="12972">MPVIPGRFQKLLHPKYSGYESSPPQQGEVDGRPPVVVAKNGIFKSEAIPTRLLFDRHGLLKPYARQSRVKNEKRWGILYKCLKVLSTVLVEVEGILNSKPLGYISSDMADPAIPLM</sequence>
<organism evidence="1 2">
    <name type="scientific">Scophthalmus maximus</name>
    <name type="common">Turbot</name>
    <name type="synonym">Psetta maxima</name>
    <dbReference type="NCBI Taxonomy" id="52904"/>
    <lineage>
        <taxon>Eukaryota</taxon>
        <taxon>Metazoa</taxon>
        <taxon>Chordata</taxon>
        <taxon>Craniata</taxon>
        <taxon>Vertebrata</taxon>
        <taxon>Euteleostomi</taxon>
        <taxon>Actinopterygii</taxon>
        <taxon>Neopterygii</taxon>
        <taxon>Teleostei</taxon>
        <taxon>Neoteleostei</taxon>
        <taxon>Acanthomorphata</taxon>
        <taxon>Carangaria</taxon>
        <taxon>Pleuronectiformes</taxon>
        <taxon>Pleuronectoidei</taxon>
        <taxon>Scophthalmidae</taxon>
        <taxon>Scophthalmus</taxon>
    </lineage>
</organism>
<dbReference type="EMBL" id="VEVO01000007">
    <property type="protein sequence ID" value="KAF0039241.1"/>
    <property type="molecule type" value="Genomic_DNA"/>
</dbReference>
<dbReference type="AlphaFoldDB" id="A0A6A4T846"/>
<gene>
    <name evidence="1" type="ORF">F2P81_007476</name>
</gene>
<dbReference type="Proteomes" id="UP000438429">
    <property type="component" value="Unassembled WGS sequence"/>
</dbReference>
<comment type="caution">
    <text evidence="1">The sequence shown here is derived from an EMBL/GenBank/DDBJ whole genome shotgun (WGS) entry which is preliminary data.</text>
</comment>
<accession>A0A6A4T846</accession>
<protein>
    <submittedName>
        <fullName evidence="1">Uncharacterized protein</fullName>
    </submittedName>
</protein>
<evidence type="ECO:0000313" key="2">
    <source>
        <dbReference type="Proteomes" id="UP000438429"/>
    </source>
</evidence>
<reference evidence="1 2" key="1">
    <citation type="submission" date="2019-06" db="EMBL/GenBank/DDBJ databases">
        <title>Draft genomes of female and male turbot (Scophthalmus maximus).</title>
        <authorList>
            <person name="Xu H."/>
            <person name="Xu X.-W."/>
            <person name="Shao C."/>
            <person name="Chen S."/>
        </authorList>
    </citation>
    <scope>NUCLEOTIDE SEQUENCE [LARGE SCALE GENOMIC DNA]</scope>
    <source>
        <strain evidence="1">Ysfricsl-2016a</strain>
        <tissue evidence="1">Blood</tissue>
    </source>
</reference>
<evidence type="ECO:0000313" key="1">
    <source>
        <dbReference type="EMBL" id="KAF0039241.1"/>
    </source>
</evidence>